<comment type="caution">
    <text evidence="2">The sequence shown here is derived from an EMBL/GenBank/DDBJ whole genome shotgun (WGS) entry which is preliminary data.</text>
</comment>
<sequence>MSDVPSTSASSSAAAAEPEIDVETVEEAVHTEGDANAADAKKNALNPQYQHNLKRREKRKGAVTNPRWQQILTRNIQQYAEDEKKTGKEWTSEELVELYKLVCKYGCYHEVVSHVFSERLAPRTLDEIRSKIVEIHELIEKTTEEHRRAEWQRCAAEGAPIEPRVEDSKVTTWLQAIWELLASRQVGDESNMALADVMKQCGDAQTRKRKNVRPPITNSSSAKCRKLAAAPDYDFIYKTVGMMAAMRDPSKLKIRGIDAAVILSIFDEVEREVLKHHGRQMPLFASIFRDLQSGHFEDFSIIHQLNSNIDPGSAHINLFGFNEEQRNMFPESSDSFSVDQSGERTE</sequence>
<gene>
    <name evidence="2" type="ORF">L596_005194</name>
</gene>
<dbReference type="EMBL" id="AZBU02000001">
    <property type="protein sequence ID" value="TMS38475.1"/>
    <property type="molecule type" value="Genomic_DNA"/>
</dbReference>
<accession>A0A4U8UZP5</accession>
<name>A0A4U8UZP5_STECR</name>
<dbReference type="EMBL" id="CM016762">
    <property type="protein sequence ID" value="TMS38475.1"/>
    <property type="molecule type" value="Genomic_DNA"/>
</dbReference>
<reference evidence="2 3" key="2">
    <citation type="journal article" date="2019" name="G3 (Bethesda)">
        <title>Hybrid Assembly of the Genome of the Entomopathogenic Nematode Steinernema carpocapsae Identifies the X-Chromosome.</title>
        <authorList>
            <person name="Serra L."/>
            <person name="Macchietto M."/>
            <person name="Macias-Munoz A."/>
            <person name="McGill C.J."/>
            <person name="Rodriguez I.M."/>
            <person name="Rodriguez B."/>
            <person name="Murad R."/>
            <person name="Mortazavi A."/>
        </authorList>
    </citation>
    <scope>NUCLEOTIDE SEQUENCE [LARGE SCALE GENOMIC DNA]</scope>
    <source>
        <strain evidence="2 3">ALL</strain>
    </source>
</reference>
<feature type="compositionally biased region" description="Basic residues" evidence="1">
    <location>
        <begin position="52"/>
        <end position="61"/>
    </location>
</feature>
<reference evidence="2 3" key="1">
    <citation type="journal article" date="2015" name="Genome Biol.">
        <title>Comparative genomics of Steinernema reveals deeply conserved gene regulatory networks.</title>
        <authorList>
            <person name="Dillman A.R."/>
            <person name="Macchietto M."/>
            <person name="Porter C.F."/>
            <person name="Rogers A."/>
            <person name="Williams B."/>
            <person name="Antoshechkin I."/>
            <person name="Lee M.M."/>
            <person name="Goodwin Z."/>
            <person name="Lu X."/>
            <person name="Lewis E.E."/>
            <person name="Goodrich-Blair H."/>
            <person name="Stock S.P."/>
            <person name="Adams B.J."/>
            <person name="Sternberg P.W."/>
            <person name="Mortazavi A."/>
        </authorList>
    </citation>
    <scope>NUCLEOTIDE SEQUENCE [LARGE SCALE GENOMIC DNA]</scope>
    <source>
        <strain evidence="2 3">ALL</strain>
    </source>
</reference>
<feature type="compositionally biased region" description="Low complexity" evidence="1">
    <location>
        <begin position="1"/>
        <end position="16"/>
    </location>
</feature>
<feature type="region of interest" description="Disordered" evidence="1">
    <location>
        <begin position="1"/>
        <end position="64"/>
    </location>
</feature>
<organism evidence="2 3">
    <name type="scientific">Steinernema carpocapsae</name>
    <name type="common">Entomopathogenic nematode</name>
    <dbReference type="NCBI Taxonomy" id="34508"/>
    <lineage>
        <taxon>Eukaryota</taxon>
        <taxon>Metazoa</taxon>
        <taxon>Ecdysozoa</taxon>
        <taxon>Nematoda</taxon>
        <taxon>Chromadorea</taxon>
        <taxon>Rhabditida</taxon>
        <taxon>Tylenchina</taxon>
        <taxon>Panagrolaimomorpha</taxon>
        <taxon>Strongyloidoidea</taxon>
        <taxon>Steinernematidae</taxon>
        <taxon>Steinernema</taxon>
    </lineage>
</organism>
<evidence type="ECO:0000256" key="1">
    <source>
        <dbReference type="SAM" id="MobiDB-lite"/>
    </source>
</evidence>
<dbReference type="AlphaFoldDB" id="A0A4U8UZP5"/>
<dbReference type="Proteomes" id="UP000298663">
    <property type="component" value="Chromosome X"/>
</dbReference>
<evidence type="ECO:0000313" key="3">
    <source>
        <dbReference type="Proteomes" id="UP000298663"/>
    </source>
</evidence>
<keyword evidence="3" id="KW-1185">Reference proteome</keyword>
<protein>
    <submittedName>
        <fullName evidence="2">Uncharacterized protein</fullName>
    </submittedName>
</protein>
<dbReference type="OrthoDB" id="5808947at2759"/>
<proteinExistence type="predicted"/>
<evidence type="ECO:0000313" key="2">
    <source>
        <dbReference type="EMBL" id="TMS38475.1"/>
    </source>
</evidence>